<gene>
    <name evidence="3" type="ORF">GCM10025863_23440</name>
</gene>
<evidence type="ECO:0000256" key="1">
    <source>
        <dbReference type="SAM" id="MobiDB-lite"/>
    </source>
</evidence>
<feature type="region of interest" description="Disordered" evidence="1">
    <location>
        <begin position="47"/>
        <end position="74"/>
    </location>
</feature>
<keyword evidence="2" id="KW-0812">Transmembrane</keyword>
<keyword evidence="4" id="KW-1185">Reference proteome</keyword>
<dbReference type="EMBL" id="AP027728">
    <property type="protein sequence ID" value="BDZ39730.1"/>
    <property type="molecule type" value="Genomic_DNA"/>
</dbReference>
<sequence>MTTSAPVSRRTVSRRGLLIALSIASVVLLAATITFGTMLFSMLDAGPRSGGTAPEAGEPTASATPTPEPDTVHGIPITVGDSVLELGTWVTELWTDGTTRLHAPIRNNSTTQAVTASYDLTAYDAEGRILDRVSASADLLPASEGIINSMTLRADPEKVASIVVEQTDADADVSPYTGAVTGGEVEVDHETARVSTDMTSTLSPSPDSQEIQFGAFIGDELIGLCEIGAEAEGEHLAAYCFLTATSSGTDFDEDYYRVLPDDLDVRAFLRVRFNLD</sequence>
<evidence type="ECO:0000313" key="3">
    <source>
        <dbReference type="EMBL" id="BDZ39730.1"/>
    </source>
</evidence>
<keyword evidence="2" id="KW-1133">Transmembrane helix</keyword>
<keyword evidence="2" id="KW-0472">Membrane</keyword>
<dbReference type="RefSeq" id="WP_286300087.1">
    <property type="nucleotide sequence ID" value="NZ_AP027728.1"/>
</dbReference>
<reference evidence="4" key="1">
    <citation type="journal article" date="2019" name="Int. J. Syst. Evol. Microbiol.">
        <title>The Global Catalogue of Microorganisms (GCM) 10K type strain sequencing project: providing services to taxonomists for standard genome sequencing and annotation.</title>
        <authorList>
            <consortium name="The Broad Institute Genomics Platform"/>
            <consortium name="The Broad Institute Genome Sequencing Center for Infectious Disease"/>
            <person name="Wu L."/>
            <person name="Ma J."/>
        </authorList>
    </citation>
    <scope>NUCLEOTIDE SEQUENCE [LARGE SCALE GENOMIC DNA]</scope>
    <source>
        <strain evidence="4">NBRC 106310</strain>
    </source>
</reference>
<feature type="transmembrane region" description="Helical" evidence="2">
    <location>
        <begin position="17"/>
        <end position="40"/>
    </location>
</feature>
<evidence type="ECO:0000256" key="2">
    <source>
        <dbReference type="SAM" id="Phobius"/>
    </source>
</evidence>
<dbReference type="Proteomes" id="UP001321543">
    <property type="component" value="Chromosome"/>
</dbReference>
<protein>
    <submittedName>
        <fullName evidence="3">Uncharacterized protein</fullName>
    </submittedName>
</protein>
<evidence type="ECO:0000313" key="4">
    <source>
        <dbReference type="Proteomes" id="UP001321543"/>
    </source>
</evidence>
<proteinExistence type="predicted"/>
<accession>A0ABM8FVQ6</accession>
<organism evidence="3 4">
    <name type="scientific">Microbacterium suwonense</name>
    <dbReference type="NCBI Taxonomy" id="683047"/>
    <lineage>
        <taxon>Bacteria</taxon>
        <taxon>Bacillati</taxon>
        <taxon>Actinomycetota</taxon>
        <taxon>Actinomycetes</taxon>
        <taxon>Micrococcales</taxon>
        <taxon>Microbacteriaceae</taxon>
        <taxon>Microbacterium</taxon>
    </lineage>
</organism>
<feature type="compositionally biased region" description="Low complexity" evidence="1">
    <location>
        <begin position="52"/>
        <end position="65"/>
    </location>
</feature>
<name>A0ABM8FVQ6_9MICO</name>